<feature type="region of interest" description="Disordered" evidence="1">
    <location>
        <begin position="1"/>
        <end position="21"/>
    </location>
</feature>
<evidence type="ECO:0000313" key="2">
    <source>
        <dbReference type="EMBL" id="NNM75084.1"/>
    </source>
</evidence>
<evidence type="ECO:0000256" key="1">
    <source>
        <dbReference type="SAM" id="MobiDB-lite"/>
    </source>
</evidence>
<proteinExistence type="predicted"/>
<dbReference type="Proteomes" id="UP000564885">
    <property type="component" value="Unassembled WGS sequence"/>
</dbReference>
<evidence type="ECO:0000313" key="3">
    <source>
        <dbReference type="Proteomes" id="UP000564885"/>
    </source>
</evidence>
<dbReference type="RefSeq" id="WP_171220584.1">
    <property type="nucleotide sequence ID" value="NZ_JABEPP010000007.1"/>
</dbReference>
<reference evidence="2 3" key="1">
    <citation type="submission" date="2020-04" db="EMBL/GenBank/DDBJ databases">
        <title>Enterovirga sp. isolate from soil.</title>
        <authorList>
            <person name="Chea S."/>
            <person name="Kim D.-U."/>
        </authorList>
    </citation>
    <scope>NUCLEOTIDE SEQUENCE [LARGE SCALE GENOMIC DNA]</scope>
    <source>
        <strain evidence="2 3">DB1703</strain>
    </source>
</reference>
<sequence length="75" mass="8104">MPGGRPRKYPPELGSAAAQQARRRRLAAEGYATVRLDIPPDLAAALDAARKDGESRVALILRSIEKEVARRKAGP</sequence>
<name>A0A849IB01_9HYPH</name>
<keyword evidence="3" id="KW-1185">Reference proteome</keyword>
<gene>
    <name evidence="2" type="ORF">HJG44_22240</name>
</gene>
<dbReference type="EMBL" id="JABEPP010000007">
    <property type="protein sequence ID" value="NNM75084.1"/>
    <property type="molecule type" value="Genomic_DNA"/>
</dbReference>
<comment type="caution">
    <text evidence="2">The sequence shown here is derived from an EMBL/GenBank/DDBJ whole genome shotgun (WGS) entry which is preliminary data.</text>
</comment>
<organism evidence="2 3">
    <name type="scientific">Enterovirga aerilata</name>
    <dbReference type="NCBI Taxonomy" id="2730920"/>
    <lineage>
        <taxon>Bacteria</taxon>
        <taxon>Pseudomonadati</taxon>
        <taxon>Pseudomonadota</taxon>
        <taxon>Alphaproteobacteria</taxon>
        <taxon>Hyphomicrobiales</taxon>
        <taxon>Methylobacteriaceae</taxon>
        <taxon>Enterovirga</taxon>
    </lineage>
</organism>
<protein>
    <submittedName>
        <fullName evidence="2">Uncharacterized protein</fullName>
    </submittedName>
</protein>
<accession>A0A849IB01</accession>
<dbReference type="AlphaFoldDB" id="A0A849IB01"/>